<comment type="caution">
    <text evidence="1">The sequence shown here is derived from an EMBL/GenBank/DDBJ whole genome shotgun (WGS) entry which is preliminary data.</text>
</comment>
<evidence type="ECO:0000313" key="2">
    <source>
        <dbReference type="Proteomes" id="UP001205486"/>
    </source>
</evidence>
<dbReference type="Proteomes" id="UP001205486">
    <property type="component" value="Unassembled WGS sequence"/>
</dbReference>
<accession>A0ACC6AII2</accession>
<gene>
    <name evidence="1" type="ORF">J2S34_002093</name>
</gene>
<protein>
    <submittedName>
        <fullName evidence="1">SRSO17 transposase/uncharacterized protein (UPF0276 family)</fullName>
    </submittedName>
</protein>
<name>A0ACC6AII2_NITWI</name>
<organism evidence="1 2">
    <name type="scientific">Nitrobacter winogradskyi</name>
    <name type="common">Nitrobacter agilis</name>
    <dbReference type="NCBI Taxonomy" id="913"/>
    <lineage>
        <taxon>Bacteria</taxon>
        <taxon>Pseudomonadati</taxon>
        <taxon>Pseudomonadota</taxon>
        <taxon>Alphaproteobacteria</taxon>
        <taxon>Hyphomicrobiales</taxon>
        <taxon>Nitrobacteraceae</taxon>
        <taxon>Nitrobacter</taxon>
    </lineage>
</organism>
<sequence>MPSNPFRTQPPPIPPRAGVGFKAEHYRELVETGPDVGFFEVHAENYMGDGGPPHRYLTAIRERYPLSLHGVGLSIGADRLLDRDHLRRLKDLIARYEPGLFSEHLAWSSHDTGFLNDLLPLPYTAETLARVCAHIDEFQETLGRQMLLENPSTYLAFAESTYSEIDFIAEVVRRTGCGLLLDVNNVHVASTNQQWDAEAYIDAYHYSCCFEGRLNPWAPMIRRSWTHAASIEEALALWAASLRAIKQRIRPLFTQQRVAANAGLFLEGLLGDEPRKTGWMRAEAAGDSGPWRQQAILGRGRWEADALRDIVRDYVIEHLADDDAVLVIDETGFLKQGKASCGVARQYTGSAGKITNCQIGVFATYVSRHGHAFIDRALYLAKEWTDDPDRLKAAYVPADVGFATKPKLATRMIARAIAASVPFKWVAGDTVYGVGDIEQQLRRAGKGYVLGVSSAHVFRSWGKRPPVAGTAADIARTRRSSDWKRLSAGAGTKGPRLHDWCYLELADLEAGQFNSTNDGLWTRGLLIRRRIADDDLAFFTTWCPVGTSIETLVAVEGHRWAIEDSFETAKNEFGLDHNESRSWHGWHRHVSLVMLAFAMMAAIRHRANPPPKKTKPRPPAKAKASPRRH</sequence>
<proteinExistence type="predicted"/>
<keyword evidence="2" id="KW-1185">Reference proteome</keyword>
<evidence type="ECO:0000313" key="1">
    <source>
        <dbReference type="EMBL" id="MCP1999645.1"/>
    </source>
</evidence>
<reference evidence="1" key="1">
    <citation type="submission" date="2022-03" db="EMBL/GenBank/DDBJ databases">
        <title>Interactions between chemoautotrophic and heterotrophic bacteria.</title>
        <authorList>
            <person name="Santoro A."/>
        </authorList>
    </citation>
    <scope>NUCLEOTIDE SEQUENCE</scope>
    <source>
        <strain evidence="1">Nb-106</strain>
    </source>
</reference>
<dbReference type="EMBL" id="JALJZS010000002">
    <property type="protein sequence ID" value="MCP1999645.1"/>
    <property type="molecule type" value="Genomic_DNA"/>
</dbReference>